<keyword evidence="6" id="KW-1185">Reference proteome</keyword>
<keyword evidence="1 3" id="KW-0420">Kringle</keyword>
<dbReference type="PROSITE" id="PS50070">
    <property type="entry name" value="KRINGLE_2"/>
    <property type="match status" value="2"/>
</dbReference>
<sequence length="435" mass="49734">MKKLIKFALRGVCYMFLVVTVFGEIIPTPCMKRQYNVYAYESLIRRIQPTSLYTCAETCLQMKICKSLNYYKNELKCELNFGVTTKEKTSVIFVDALDIPMEYAWHCKNHNCTREERCFTDKSLQVLCLPLNIECGSDIEEVPNAIWSNGGSLMGNETYYTCENKTVPLPEKCNRQMCVNSTASWNVITEVACQPNGKWKKASFSCIECFESLSDTKVNTSITLTGHQCQRWDKTSQAQSSKLTPAMFPDNTISAADNHCRSPVTGSDLDRPYFWCMTGDQKMTFDVCSVPMCYTEDPNKHYQHLPDPIHSYTQHFADVPITRFKCYETNSTAILEHCPVSRYENRKWSSVNLSCSDVDCHDLGSAYIGKMTCTVTGRTCQNWNSQTPHVHTTVLDDPKDQTSNYCRNPGDGYSVPWCYTTDPNVKYEYCWIPNC</sequence>
<dbReference type="PANTHER" id="PTHR24261">
    <property type="entry name" value="PLASMINOGEN-RELATED"/>
    <property type="match status" value="1"/>
</dbReference>
<dbReference type="InterPro" id="IPR050759">
    <property type="entry name" value="Serine_protease_kringle"/>
</dbReference>
<evidence type="ECO:0000256" key="3">
    <source>
        <dbReference type="PROSITE-ProRule" id="PRU00121"/>
    </source>
</evidence>
<evidence type="ECO:0000313" key="6">
    <source>
        <dbReference type="Proteomes" id="UP000596742"/>
    </source>
</evidence>
<evidence type="ECO:0000256" key="2">
    <source>
        <dbReference type="ARBA" id="ARBA00023157"/>
    </source>
</evidence>
<protein>
    <recommendedName>
        <fullName evidence="4">Kringle domain-containing protein</fullName>
    </recommendedName>
</protein>
<dbReference type="SUPFAM" id="SSF57414">
    <property type="entry name" value="Hairpin loop containing domain-like"/>
    <property type="match status" value="1"/>
</dbReference>
<feature type="domain" description="Kringle" evidence="4">
    <location>
        <begin position="364"/>
        <end position="435"/>
    </location>
</feature>
<name>A0A8B6C330_MYTGA</name>
<reference evidence="5" key="1">
    <citation type="submission" date="2018-11" db="EMBL/GenBank/DDBJ databases">
        <authorList>
            <person name="Alioto T."/>
            <person name="Alioto T."/>
        </authorList>
    </citation>
    <scope>NUCLEOTIDE SEQUENCE</scope>
</reference>
<evidence type="ECO:0000256" key="1">
    <source>
        <dbReference type="ARBA" id="ARBA00022572"/>
    </source>
</evidence>
<dbReference type="PRINTS" id="PR00018">
    <property type="entry name" value="KRINGLE"/>
</dbReference>
<dbReference type="InterPro" id="IPR013806">
    <property type="entry name" value="Kringle-like"/>
</dbReference>
<evidence type="ECO:0000259" key="4">
    <source>
        <dbReference type="PROSITE" id="PS50070"/>
    </source>
</evidence>
<comment type="caution">
    <text evidence="3">Lacks conserved residue(s) required for the propagation of feature annotation.</text>
</comment>
<dbReference type="SMART" id="SM00130">
    <property type="entry name" value="KR"/>
    <property type="match status" value="2"/>
</dbReference>
<organism evidence="5 6">
    <name type="scientific">Mytilus galloprovincialis</name>
    <name type="common">Mediterranean mussel</name>
    <dbReference type="NCBI Taxonomy" id="29158"/>
    <lineage>
        <taxon>Eukaryota</taxon>
        <taxon>Metazoa</taxon>
        <taxon>Spiralia</taxon>
        <taxon>Lophotrochozoa</taxon>
        <taxon>Mollusca</taxon>
        <taxon>Bivalvia</taxon>
        <taxon>Autobranchia</taxon>
        <taxon>Pteriomorphia</taxon>
        <taxon>Mytilida</taxon>
        <taxon>Mytiloidea</taxon>
        <taxon>Mytilidae</taxon>
        <taxon>Mytilinae</taxon>
        <taxon>Mytilus</taxon>
    </lineage>
</organism>
<dbReference type="Proteomes" id="UP000596742">
    <property type="component" value="Unassembled WGS sequence"/>
</dbReference>
<dbReference type="SUPFAM" id="SSF57440">
    <property type="entry name" value="Kringle-like"/>
    <property type="match status" value="2"/>
</dbReference>
<proteinExistence type="predicted"/>
<accession>A0A8B6C330</accession>
<dbReference type="Pfam" id="PF00024">
    <property type="entry name" value="PAN_1"/>
    <property type="match status" value="1"/>
</dbReference>
<dbReference type="InterPro" id="IPR018056">
    <property type="entry name" value="Kringle_CS"/>
</dbReference>
<dbReference type="PANTHER" id="PTHR24261:SF7">
    <property type="entry name" value="KRINGLE DOMAIN-CONTAINING PROTEIN"/>
    <property type="match status" value="1"/>
</dbReference>
<comment type="caution">
    <text evidence="5">The sequence shown here is derived from an EMBL/GenBank/DDBJ whole genome shotgun (WGS) entry which is preliminary data.</text>
</comment>
<gene>
    <name evidence="5" type="ORF">MGAL_10B018691</name>
</gene>
<dbReference type="AlphaFoldDB" id="A0A8B6C330"/>
<dbReference type="InterPro" id="IPR000001">
    <property type="entry name" value="Kringle"/>
</dbReference>
<dbReference type="PROSITE" id="PS00021">
    <property type="entry name" value="KRINGLE_1"/>
    <property type="match status" value="1"/>
</dbReference>
<dbReference type="Gene3D" id="3.50.4.10">
    <property type="entry name" value="Hepatocyte Growth Factor"/>
    <property type="match status" value="1"/>
</dbReference>
<dbReference type="CDD" id="cd00108">
    <property type="entry name" value="KR"/>
    <property type="match status" value="1"/>
</dbReference>
<dbReference type="OrthoDB" id="272018at2759"/>
<feature type="domain" description="Kringle" evidence="4">
    <location>
        <begin position="219"/>
        <end position="293"/>
    </location>
</feature>
<evidence type="ECO:0000313" key="5">
    <source>
        <dbReference type="EMBL" id="VDH98533.1"/>
    </source>
</evidence>
<dbReference type="Pfam" id="PF00051">
    <property type="entry name" value="Kringle"/>
    <property type="match status" value="2"/>
</dbReference>
<keyword evidence="2" id="KW-1015">Disulfide bond</keyword>
<dbReference type="Gene3D" id="2.40.20.10">
    <property type="entry name" value="Plasminogen Kringle 4"/>
    <property type="match status" value="2"/>
</dbReference>
<dbReference type="EMBL" id="UYJE01001020">
    <property type="protein sequence ID" value="VDH98533.1"/>
    <property type="molecule type" value="Genomic_DNA"/>
</dbReference>
<dbReference type="InterPro" id="IPR003609">
    <property type="entry name" value="Pan_app"/>
</dbReference>
<dbReference type="InterPro" id="IPR038178">
    <property type="entry name" value="Kringle_sf"/>
</dbReference>